<comment type="caution">
    <text evidence="11">The sequence shown here is derived from an EMBL/GenBank/DDBJ whole genome shotgun (WGS) entry which is preliminary data.</text>
</comment>
<gene>
    <name evidence="11" type="ORF">PV328_006613</name>
</gene>
<evidence type="ECO:0000256" key="2">
    <source>
        <dbReference type="ARBA" id="ARBA00009508"/>
    </source>
</evidence>
<evidence type="ECO:0000256" key="5">
    <source>
        <dbReference type="ARBA" id="ARBA00025430"/>
    </source>
</evidence>
<comment type="subunit">
    <text evidence="6">Interacts with UQCRFS1.</text>
</comment>
<reference evidence="11" key="2">
    <citation type="submission" date="2023-03" db="EMBL/GenBank/DDBJ databases">
        <authorList>
            <person name="Inwood S.N."/>
            <person name="Skelly J.G."/>
            <person name="Guhlin J."/>
            <person name="Harrop T.W.R."/>
            <person name="Goldson S.G."/>
            <person name="Dearden P.K."/>
        </authorList>
    </citation>
    <scope>NUCLEOTIDE SEQUENCE</scope>
    <source>
        <strain evidence="11">Irish</strain>
        <tissue evidence="11">Whole body</tissue>
    </source>
</reference>
<feature type="compositionally biased region" description="Polar residues" evidence="9">
    <location>
        <begin position="110"/>
        <end position="119"/>
    </location>
</feature>
<dbReference type="InterPro" id="IPR045298">
    <property type="entry name" value="Complex1_LYR_LYRM7"/>
</dbReference>
<evidence type="ECO:0000256" key="8">
    <source>
        <dbReference type="ARBA" id="ARBA00031830"/>
    </source>
</evidence>
<feature type="region of interest" description="Disordered" evidence="9">
    <location>
        <begin position="93"/>
        <end position="119"/>
    </location>
</feature>
<dbReference type="GO" id="GO:0005759">
    <property type="term" value="C:mitochondrial matrix"/>
    <property type="evidence" value="ECO:0007669"/>
    <property type="project" value="UniProtKB-SubCell"/>
</dbReference>
<dbReference type="GO" id="GO:0044183">
    <property type="term" value="F:protein folding chaperone"/>
    <property type="evidence" value="ECO:0007669"/>
    <property type="project" value="TreeGrafter"/>
</dbReference>
<name>A0AA39KTS2_9HYME</name>
<evidence type="ECO:0000256" key="4">
    <source>
        <dbReference type="ARBA" id="ARBA00023186"/>
    </source>
</evidence>
<evidence type="ECO:0000256" key="3">
    <source>
        <dbReference type="ARBA" id="ARBA00023128"/>
    </source>
</evidence>
<dbReference type="PANTHER" id="PTHR46749">
    <property type="entry name" value="COMPLEX III ASSEMBLY FACTOR LYRM7"/>
    <property type="match status" value="1"/>
</dbReference>
<comment type="subcellular location">
    <subcellularLocation>
        <location evidence="1">Mitochondrion matrix</location>
    </subcellularLocation>
</comment>
<dbReference type="CDD" id="cd20267">
    <property type="entry name" value="Complex1_LYR_LYRM7"/>
    <property type="match status" value="1"/>
</dbReference>
<sequence length="119" mass="14006">MSRELQRVVLKTFKQLHRTRLNTFKGDNYALDYIRKKINDEFRKYKNVTDENSIKELNKFALEVEHEVRTTVIQAVEKEPGRFELNVKKEHLIENVPPPGTPLPKYGRKCSQTPKPKPS</sequence>
<feature type="domain" description="Complex 1 LYR protein" evidence="10">
    <location>
        <begin position="9"/>
        <end position="61"/>
    </location>
</feature>
<evidence type="ECO:0000256" key="6">
    <source>
        <dbReference type="ARBA" id="ARBA00025809"/>
    </source>
</evidence>
<protein>
    <recommendedName>
        <fullName evidence="7">Complex III assembly factor LYRM7</fullName>
    </recommendedName>
    <alternativeName>
        <fullName evidence="8">LYR motif-containing protein 7</fullName>
    </alternativeName>
</protein>
<dbReference type="Proteomes" id="UP001168990">
    <property type="component" value="Unassembled WGS sequence"/>
</dbReference>
<comment type="function">
    <text evidence="5">Assembly factor required for Rieske Fe-S protein UQCRFS1 incorporation into the cytochrome b-c1 (CIII) complex. Functions as a chaperone, binding to this subunit within the mitochondrial matrix and stabilizing it prior to its translocation and insertion into the late CIII dimeric intermediate within the mitochondrial inner membrane.</text>
</comment>
<proteinExistence type="inferred from homology"/>
<keyword evidence="12" id="KW-1185">Reference proteome</keyword>
<dbReference type="InterPro" id="IPR050435">
    <property type="entry name" value="MZM1/LYRM7"/>
</dbReference>
<dbReference type="Pfam" id="PF05347">
    <property type="entry name" value="Complex1_LYR"/>
    <property type="match status" value="1"/>
</dbReference>
<dbReference type="EMBL" id="JAQQBS010000002">
    <property type="protein sequence ID" value="KAK0173412.1"/>
    <property type="molecule type" value="Genomic_DNA"/>
</dbReference>
<evidence type="ECO:0000313" key="11">
    <source>
        <dbReference type="EMBL" id="KAK0173412.1"/>
    </source>
</evidence>
<dbReference type="InterPro" id="IPR008011">
    <property type="entry name" value="Complex1_LYR_dom"/>
</dbReference>
<reference evidence="11" key="1">
    <citation type="journal article" date="2023" name="bioRxiv">
        <title>Scaffold-level genome assemblies of two parasitoid biocontrol wasps reveal the parthenogenesis mechanism and an associated novel virus.</title>
        <authorList>
            <person name="Inwood S."/>
            <person name="Skelly J."/>
            <person name="Guhlin J."/>
            <person name="Harrop T."/>
            <person name="Goldson S."/>
            <person name="Dearden P."/>
        </authorList>
    </citation>
    <scope>NUCLEOTIDE SEQUENCE</scope>
    <source>
        <strain evidence="11">Irish</strain>
        <tissue evidence="11">Whole body</tissue>
    </source>
</reference>
<keyword evidence="4" id="KW-0143">Chaperone</keyword>
<evidence type="ECO:0000256" key="7">
    <source>
        <dbReference type="ARBA" id="ARBA00026165"/>
    </source>
</evidence>
<dbReference type="AlphaFoldDB" id="A0AA39KTS2"/>
<keyword evidence="3" id="KW-0496">Mitochondrion</keyword>
<evidence type="ECO:0000259" key="10">
    <source>
        <dbReference type="Pfam" id="PF05347"/>
    </source>
</evidence>
<comment type="similarity">
    <text evidence="2">Belongs to the complex I LYR family.</text>
</comment>
<dbReference type="PANTHER" id="PTHR46749:SF1">
    <property type="entry name" value="COMPLEX III ASSEMBLY FACTOR LYRM7"/>
    <property type="match status" value="1"/>
</dbReference>
<evidence type="ECO:0000313" key="12">
    <source>
        <dbReference type="Proteomes" id="UP001168990"/>
    </source>
</evidence>
<evidence type="ECO:0000256" key="1">
    <source>
        <dbReference type="ARBA" id="ARBA00004305"/>
    </source>
</evidence>
<evidence type="ECO:0000256" key="9">
    <source>
        <dbReference type="SAM" id="MobiDB-lite"/>
    </source>
</evidence>
<accession>A0AA39KTS2</accession>
<dbReference type="GO" id="GO:0034551">
    <property type="term" value="P:mitochondrial respiratory chain complex III assembly"/>
    <property type="evidence" value="ECO:0007669"/>
    <property type="project" value="InterPro"/>
</dbReference>
<organism evidence="11 12">
    <name type="scientific">Microctonus aethiopoides</name>
    <dbReference type="NCBI Taxonomy" id="144406"/>
    <lineage>
        <taxon>Eukaryota</taxon>
        <taxon>Metazoa</taxon>
        <taxon>Ecdysozoa</taxon>
        <taxon>Arthropoda</taxon>
        <taxon>Hexapoda</taxon>
        <taxon>Insecta</taxon>
        <taxon>Pterygota</taxon>
        <taxon>Neoptera</taxon>
        <taxon>Endopterygota</taxon>
        <taxon>Hymenoptera</taxon>
        <taxon>Apocrita</taxon>
        <taxon>Ichneumonoidea</taxon>
        <taxon>Braconidae</taxon>
        <taxon>Euphorinae</taxon>
        <taxon>Microctonus</taxon>
    </lineage>
</organism>